<accession>A0ABU6VXA5</accession>
<feature type="region of interest" description="Disordered" evidence="1">
    <location>
        <begin position="1"/>
        <end position="49"/>
    </location>
</feature>
<sequence>MATRRYRSAAPESPRRGGKSSAGSGVGGSGGAMRRRRRGGARLGGGAGGGREMMEAKLNWGKLTLNPFTSLVLFTHSLRNSLTNYHHHSRREYLVQPSLPLDFVADFSLSKLRFHRSRPCGSQRIRLRRSRACSFVAASASRSPFVSRASKPTLNEDQSFICNLIRGASAGITSKFQEFMPLRAEFHRPQLCRVPYSSTELSLSLLSSSASSTPLHSHTLAAKPHRVSTLPSAISHHRRGANLFSSLPLCHFRRGWVLNGNLLSSSLRF</sequence>
<evidence type="ECO:0000313" key="2">
    <source>
        <dbReference type="EMBL" id="MED6177415.1"/>
    </source>
</evidence>
<keyword evidence="3" id="KW-1185">Reference proteome</keyword>
<protein>
    <submittedName>
        <fullName evidence="2">Uncharacterized protein</fullName>
    </submittedName>
</protein>
<evidence type="ECO:0000256" key="1">
    <source>
        <dbReference type="SAM" id="MobiDB-lite"/>
    </source>
</evidence>
<gene>
    <name evidence="2" type="ORF">PIB30_097884</name>
</gene>
<comment type="caution">
    <text evidence="2">The sequence shown here is derived from an EMBL/GenBank/DDBJ whole genome shotgun (WGS) entry which is preliminary data.</text>
</comment>
<name>A0ABU6VXA5_9FABA</name>
<reference evidence="2 3" key="1">
    <citation type="journal article" date="2023" name="Plants (Basel)">
        <title>Bridging the Gap: Combining Genomics and Transcriptomics Approaches to Understand Stylosanthes scabra, an Orphan Legume from the Brazilian Caatinga.</title>
        <authorList>
            <person name="Ferreira-Neto J.R.C."/>
            <person name="da Silva M.D."/>
            <person name="Binneck E."/>
            <person name="de Melo N.F."/>
            <person name="da Silva R.H."/>
            <person name="de Melo A.L.T.M."/>
            <person name="Pandolfi V."/>
            <person name="Bustamante F.O."/>
            <person name="Brasileiro-Vidal A.C."/>
            <person name="Benko-Iseppon A.M."/>
        </authorList>
    </citation>
    <scope>NUCLEOTIDE SEQUENCE [LARGE SCALE GENOMIC DNA]</scope>
    <source>
        <tissue evidence="2">Leaves</tissue>
    </source>
</reference>
<dbReference type="Proteomes" id="UP001341840">
    <property type="component" value="Unassembled WGS sequence"/>
</dbReference>
<evidence type="ECO:0000313" key="3">
    <source>
        <dbReference type="Proteomes" id="UP001341840"/>
    </source>
</evidence>
<dbReference type="EMBL" id="JASCZI010153480">
    <property type="protein sequence ID" value="MED6177415.1"/>
    <property type="molecule type" value="Genomic_DNA"/>
</dbReference>
<proteinExistence type="predicted"/>
<organism evidence="2 3">
    <name type="scientific">Stylosanthes scabra</name>
    <dbReference type="NCBI Taxonomy" id="79078"/>
    <lineage>
        <taxon>Eukaryota</taxon>
        <taxon>Viridiplantae</taxon>
        <taxon>Streptophyta</taxon>
        <taxon>Embryophyta</taxon>
        <taxon>Tracheophyta</taxon>
        <taxon>Spermatophyta</taxon>
        <taxon>Magnoliopsida</taxon>
        <taxon>eudicotyledons</taxon>
        <taxon>Gunneridae</taxon>
        <taxon>Pentapetalae</taxon>
        <taxon>rosids</taxon>
        <taxon>fabids</taxon>
        <taxon>Fabales</taxon>
        <taxon>Fabaceae</taxon>
        <taxon>Papilionoideae</taxon>
        <taxon>50 kb inversion clade</taxon>
        <taxon>dalbergioids sensu lato</taxon>
        <taxon>Dalbergieae</taxon>
        <taxon>Pterocarpus clade</taxon>
        <taxon>Stylosanthes</taxon>
    </lineage>
</organism>